<gene>
    <name evidence="1" type="ORF">NDU88_005244</name>
</gene>
<accession>A0AAV7PM29</accession>
<evidence type="ECO:0000313" key="1">
    <source>
        <dbReference type="EMBL" id="KAJ1126838.1"/>
    </source>
</evidence>
<name>A0AAV7PM29_PLEWA</name>
<evidence type="ECO:0000313" key="2">
    <source>
        <dbReference type="Proteomes" id="UP001066276"/>
    </source>
</evidence>
<reference evidence="1" key="1">
    <citation type="journal article" date="2022" name="bioRxiv">
        <title>Sequencing and chromosome-scale assembly of the giantPleurodeles waltlgenome.</title>
        <authorList>
            <person name="Brown T."/>
            <person name="Elewa A."/>
            <person name="Iarovenko S."/>
            <person name="Subramanian E."/>
            <person name="Araus A.J."/>
            <person name="Petzold A."/>
            <person name="Susuki M."/>
            <person name="Suzuki K.-i.T."/>
            <person name="Hayashi T."/>
            <person name="Toyoda A."/>
            <person name="Oliveira C."/>
            <person name="Osipova E."/>
            <person name="Leigh N.D."/>
            <person name="Simon A."/>
            <person name="Yun M.H."/>
        </authorList>
    </citation>
    <scope>NUCLEOTIDE SEQUENCE</scope>
    <source>
        <strain evidence="1">20211129_DDA</strain>
        <tissue evidence="1">Liver</tissue>
    </source>
</reference>
<dbReference type="EMBL" id="JANPWB010000011">
    <property type="protein sequence ID" value="KAJ1126838.1"/>
    <property type="molecule type" value="Genomic_DNA"/>
</dbReference>
<proteinExistence type="predicted"/>
<dbReference type="Proteomes" id="UP001066276">
    <property type="component" value="Chromosome 7"/>
</dbReference>
<comment type="caution">
    <text evidence="1">The sequence shown here is derived from an EMBL/GenBank/DDBJ whole genome shotgun (WGS) entry which is preliminary data.</text>
</comment>
<protein>
    <submittedName>
        <fullName evidence="1">Uncharacterized protein</fullName>
    </submittedName>
</protein>
<organism evidence="1 2">
    <name type="scientific">Pleurodeles waltl</name>
    <name type="common">Iberian ribbed newt</name>
    <dbReference type="NCBI Taxonomy" id="8319"/>
    <lineage>
        <taxon>Eukaryota</taxon>
        <taxon>Metazoa</taxon>
        <taxon>Chordata</taxon>
        <taxon>Craniata</taxon>
        <taxon>Vertebrata</taxon>
        <taxon>Euteleostomi</taxon>
        <taxon>Amphibia</taxon>
        <taxon>Batrachia</taxon>
        <taxon>Caudata</taxon>
        <taxon>Salamandroidea</taxon>
        <taxon>Salamandridae</taxon>
        <taxon>Pleurodelinae</taxon>
        <taxon>Pleurodeles</taxon>
    </lineage>
</organism>
<sequence>MSDEFRAIEEKKWVESDQEDSILQEVREYVKYGWPVKGKILEEIAPFFKVRDELEVDDTLLFKRGEVQNDPVSNEGGTVGEDSIALRVKFKARTRQVPSKLADFV</sequence>
<dbReference type="AlphaFoldDB" id="A0AAV7PM29"/>
<keyword evidence="2" id="KW-1185">Reference proteome</keyword>